<dbReference type="AlphaFoldDB" id="A0A2M6WJB5"/>
<sequence>MFGYSRTSVFCMSISRLLKKTFTLFLVTILVPFVTFPYPQFFFPVAHAVGGVPRILSYQGRLTDSAGDLLGGSSGTTYYFKFDIWDNATVGSGTRLWPSSAPTSVSTTVTSGVFNVNIGDIANGYPEVLDLNFNTNQDIFLQVQASSDNSTFETLSPRQRISASAFSELAGAVSGTTTPSSFGTTTPIGLSQVTIEATSTTAIPLSIRGAANQTAGLLQIQNSAAANLLFISATGGLFASSTLQVTDTAVFYGSIGVATTTPSKALSVQGDGLFSGNLSVANFIATGTTQFNSIPYTWPSADGSSGYVLSTNGLGALSWKLDATDSGGGSGFWATTTDSLAVYPVDTADVILIGTNATTSTGYIFEVSGNSFFSGDLGIGTTTPGRNLAVQGNALFSGNLDVAHVNATGTLRVNGVSTLAGGLTSTASSTLLNVTAFTGTDATTTTLS</sequence>
<organism evidence="1 2">
    <name type="scientific">Candidatus Harrisonbacteria bacterium CG10_big_fil_rev_8_21_14_0_10_42_17</name>
    <dbReference type="NCBI Taxonomy" id="1974584"/>
    <lineage>
        <taxon>Bacteria</taxon>
        <taxon>Candidatus Harrisoniibacteriota</taxon>
    </lineage>
</organism>
<dbReference type="Proteomes" id="UP000228635">
    <property type="component" value="Unassembled WGS sequence"/>
</dbReference>
<protein>
    <submittedName>
        <fullName evidence="1">Uncharacterized protein</fullName>
    </submittedName>
</protein>
<dbReference type="EMBL" id="PFBA01000001">
    <property type="protein sequence ID" value="PIT92876.1"/>
    <property type="molecule type" value="Genomic_DNA"/>
</dbReference>
<evidence type="ECO:0000313" key="2">
    <source>
        <dbReference type="Proteomes" id="UP000228635"/>
    </source>
</evidence>
<name>A0A2M6WJB5_9BACT</name>
<accession>A0A2M6WJB5</accession>
<comment type="caution">
    <text evidence="1">The sequence shown here is derived from an EMBL/GenBank/DDBJ whole genome shotgun (WGS) entry which is preliminary data.</text>
</comment>
<reference evidence="2" key="1">
    <citation type="submission" date="2017-09" db="EMBL/GenBank/DDBJ databases">
        <title>Depth-based differentiation of microbial function through sediment-hosted aquifers and enrichment of novel symbionts in the deep terrestrial subsurface.</title>
        <authorList>
            <person name="Probst A.J."/>
            <person name="Ladd B."/>
            <person name="Jarett J.K."/>
            <person name="Geller-Mcgrath D.E."/>
            <person name="Sieber C.M.K."/>
            <person name="Emerson J.B."/>
            <person name="Anantharaman K."/>
            <person name="Thomas B.C."/>
            <person name="Malmstrom R."/>
            <person name="Stieglmeier M."/>
            <person name="Klingl A."/>
            <person name="Woyke T."/>
            <person name="Ryan C.M."/>
            <person name="Banfield J.F."/>
        </authorList>
    </citation>
    <scope>NUCLEOTIDE SEQUENCE [LARGE SCALE GENOMIC DNA]</scope>
</reference>
<gene>
    <name evidence="1" type="ORF">COU08_00005</name>
</gene>
<feature type="non-terminal residue" evidence="1">
    <location>
        <position position="448"/>
    </location>
</feature>
<proteinExistence type="predicted"/>
<evidence type="ECO:0000313" key="1">
    <source>
        <dbReference type="EMBL" id="PIT92876.1"/>
    </source>
</evidence>